<dbReference type="AlphaFoldDB" id="A0A9D2CK19"/>
<dbReference type="SUPFAM" id="SSF81593">
    <property type="entry name" value="Nucleotidyltransferase substrate binding subunit/domain"/>
    <property type="match status" value="1"/>
</dbReference>
<name>A0A9D2CK19_9BACE</name>
<protein>
    <submittedName>
        <fullName evidence="1">Nucleotidyltransferase substrate binding protein</fullName>
    </submittedName>
</protein>
<proteinExistence type="predicted"/>
<dbReference type="InterPro" id="IPR010235">
    <property type="entry name" value="HepT"/>
</dbReference>
<gene>
    <name evidence="1" type="ORF">H9824_00420</name>
</gene>
<comment type="caution">
    <text evidence="1">The sequence shown here is derived from an EMBL/GenBank/DDBJ whole genome shotgun (WGS) entry which is preliminary data.</text>
</comment>
<dbReference type="EMBL" id="DXCV01000004">
    <property type="protein sequence ID" value="HIY87159.1"/>
    <property type="molecule type" value="Genomic_DNA"/>
</dbReference>
<reference evidence="1" key="2">
    <citation type="submission" date="2021-04" db="EMBL/GenBank/DDBJ databases">
        <authorList>
            <person name="Gilroy R."/>
        </authorList>
    </citation>
    <scope>NUCLEOTIDE SEQUENCE</scope>
    <source>
        <strain evidence="1">Gambia2-208</strain>
    </source>
</reference>
<dbReference type="Pfam" id="PF08780">
    <property type="entry name" value="NTase_sub_bind"/>
    <property type="match status" value="1"/>
</dbReference>
<reference evidence="1" key="1">
    <citation type="journal article" date="2021" name="PeerJ">
        <title>Extensive microbial diversity within the chicken gut microbiome revealed by metagenomics and culture.</title>
        <authorList>
            <person name="Gilroy R."/>
            <person name="Ravi A."/>
            <person name="Getino M."/>
            <person name="Pursley I."/>
            <person name="Horton D.L."/>
            <person name="Alikhan N.F."/>
            <person name="Baker D."/>
            <person name="Gharbi K."/>
            <person name="Hall N."/>
            <person name="Watson M."/>
            <person name="Adriaenssens E.M."/>
            <person name="Foster-Nyarko E."/>
            <person name="Jarju S."/>
            <person name="Secka A."/>
            <person name="Antonio M."/>
            <person name="Oren A."/>
            <person name="Chaudhuri R.R."/>
            <person name="La Ragione R."/>
            <person name="Hildebrand F."/>
            <person name="Pallen M.J."/>
        </authorList>
    </citation>
    <scope>NUCLEOTIDE SEQUENCE</scope>
    <source>
        <strain evidence="1">Gambia2-208</strain>
    </source>
</reference>
<sequence>MEEKDIRWVQRFANYRKALGRLGMAVDIVAREDADAAVKELMKEGLIQRFEYTHELAWKVMKDYAEYQGYTEIRGSRDAFRKAFEIGIIADRRWMESIEDRNLTSHNYDDETAEEIYEAIVNVYYPLFRSFEDLMLPLAGADNTSL</sequence>
<organism evidence="1 2">
    <name type="scientific">Candidatus Bacteroides pullicola</name>
    <dbReference type="NCBI Taxonomy" id="2838475"/>
    <lineage>
        <taxon>Bacteria</taxon>
        <taxon>Pseudomonadati</taxon>
        <taxon>Bacteroidota</taxon>
        <taxon>Bacteroidia</taxon>
        <taxon>Bacteroidales</taxon>
        <taxon>Bacteroidaceae</taxon>
        <taxon>Bacteroides</taxon>
    </lineage>
</organism>
<dbReference type="NCBIfam" id="TIGR01987">
    <property type="entry name" value="HI0074"/>
    <property type="match status" value="1"/>
</dbReference>
<evidence type="ECO:0000313" key="1">
    <source>
        <dbReference type="EMBL" id="HIY87159.1"/>
    </source>
</evidence>
<evidence type="ECO:0000313" key="2">
    <source>
        <dbReference type="Proteomes" id="UP000886851"/>
    </source>
</evidence>
<accession>A0A9D2CK19</accession>
<dbReference type="Proteomes" id="UP000886851">
    <property type="component" value="Unassembled WGS sequence"/>
</dbReference>
<dbReference type="Gene3D" id="1.20.120.330">
    <property type="entry name" value="Nucleotidyltransferases domain 2"/>
    <property type="match status" value="1"/>
</dbReference>